<dbReference type="RefSeq" id="WP_020960170.1">
    <property type="nucleotide sequence ID" value="NC_022080.4"/>
</dbReference>
<evidence type="ECO:0000313" key="7">
    <source>
        <dbReference type="Proteomes" id="UP000015500"/>
    </source>
</evidence>
<evidence type="ECO:0000259" key="5">
    <source>
        <dbReference type="SMART" id="SM00829"/>
    </source>
</evidence>
<keyword evidence="3" id="KW-0560">Oxidoreductase</keyword>
<protein>
    <recommendedName>
        <fullName evidence="5">Enoyl reductase (ER) domain-containing protein</fullName>
    </recommendedName>
</protein>
<dbReference type="GO" id="GO:0016491">
    <property type="term" value="F:oxidoreductase activity"/>
    <property type="evidence" value="ECO:0007669"/>
    <property type="project" value="UniProtKB-KW"/>
</dbReference>
<keyword evidence="1 4" id="KW-0479">Metal-binding</keyword>
<dbReference type="Proteomes" id="UP000015500">
    <property type="component" value="Chromosome"/>
</dbReference>
<comment type="similarity">
    <text evidence="4">Belongs to the zinc-containing alcohol dehydrogenase family.</text>
</comment>
<name>S6A2M5_GEOG3</name>
<feature type="domain" description="Enoyl reductase (ER)" evidence="5">
    <location>
        <begin position="7"/>
        <end position="324"/>
    </location>
</feature>
<gene>
    <name evidence="6" type="ORF">M493_10525</name>
</gene>
<dbReference type="HOGENOM" id="CLU_026673_11_0_9"/>
<dbReference type="KEGG" id="gjf:M493_10525"/>
<dbReference type="STRING" id="1921421.M493_10525"/>
<evidence type="ECO:0000256" key="4">
    <source>
        <dbReference type="RuleBase" id="RU361277"/>
    </source>
</evidence>
<dbReference type="EMBL" id="CP006254">
    <property type="protein sequence ID" value="AGT32366.1"/>
    <property type="molecule type" value="Genomic_DNA"/>
</dbReference>
<dbReference type="PANTHER" id="PTHR43401:SF2">
    <property type="entry name" value="L-THREONINE 3-DEHYDROGENASE"/>
    <property type="match status" value="1"/>
</dbReference>
<dbReference type="PANTHER" id="PTHR43401">
    <property type="entry name" value="L-THREONINE 3-DEHYDROGENASE"/>
    <property type="match status" value="1"/>
</dbReference>
<dbReference type="Gene3D" id="3.40.50.720">
    <property type="entry name" value="NAD(P)-binding Rossmann-like Domain"/>
    <property type="match status" value="1"/>
</dbReference>
<dbReference type="Pfam" id="PF08240">
    <property type="entry name" value="ADH_N"/>
    <property type="match status" value="1"/>
</dbReference>
<dbReference type="Pfam" id="PF00107">
    <property type="entry name" value="ADH_zinc_N"/>
    <property type="match status" value="1"/>
</dbReference>
<dbReference type="InterPro" id="IPR036291">
    <property type="entry name" value="NAD(P)-bd_dom_sf"/>
</dbReference>
<dbReference type="InterPro" id="IPR050129">
    <property type="entry name" value="Zn_alcohol_dh"/>
</dbReference>
<sequence>MFALYVTNPHKLQWRYVGEAGHPVGEEVKVRPTYGGICGSDISVWKGKLPHADYPVRAGHELVGVVVEKGERARYDVGTRVVVLPNTYCGECEFCRKGQTNICEKKRSLGVNMDGVFSSEFVISSRYVLPVPDDLADERAVLVEPFAVVVHALGKVGIDKGTKVAVVGCGNEGMMAAVLARYLGADVTAIDVNPLKLETVKTIVDVRTFTYDTLPEEKYDVVIEAAGAASAAKQAVELARPGGHVVLLGLVNEATFPVVRIVRHELIIHGSIIYQFPGDYMKAIHYLRMMPFPVEQIIAKTFPIAEYEKAYEAAASGQPGKVVLQFG</sequence>
<dbReference type="GO" id="GO:0008270">
    <property type="term" value="F:zinc ion binding"/>
    <property type="evidence" value="ECO:0007669"/>
    <property type="project" value="InterPro"/>
</dbReference>
<accession>S6A2M5</accession>
<dbReference type="InterPro" id="IPR020843">
    <property type="entry name" value="ER"/>
</dbReference>
<reference evidence="6 7" key="1">
    <citation type="journal article" date="2014" name="Genome Announc.">
        <title>Complete Genome Sequence of the Thermophilic Polychlorinated Biphenyl Degrader Geobacillus sp. Strain JF8 (NBRC 109937).</title>
        <authorList>
            <person name="Shintani M."/>
            <person name="Ohtsubo Y."/>
            <person name="Fukuda K."/>
            <person name="Hosoyama A."/>
            <person name="Ohji S."/>
            <person name="Yamazoe A."/>
            <person name="Fujita N."/>
            <person name="Nagata Y."/>
            <person name="Tsuda M."/>
            <person name="Hatta T."/>
            <person name="Kimbara K."/>
        </authorList>
    </citation>
    <scope>NUCLEOTIDE SEQUENCE [LARGE SCALE GENOMIC DNA]</scope>
    <source>
        <strain evidence="6 7">JF8</strain>
    </source>
</reference>
<evidence type="ECO:0000313" key="6">
    <source>
        <dbReference type="EMBL" id="AGT32366.1"/>
    </source>
</evidence>
<organism evidence="6 7">
    <name type="scientific">Geobacillus genomosp. 3</name>
    <dbReference type="NCBI Taxonomy" id="1921421"/>
    <lineage>
        <taxon>Bacteria</taxon>
        <taxon>Bacillati</taxon>
        <taxon>Bacillota</taxon>
        <taxon>Bacilli</taxon>
        <taxon>Bacillales</taxon>
        <taxon>Anoxybacillaceae</taxon>
        <taxon>Geobacillus</taxon>
    </lineage>
</organism>
<dbReference type="SMART" id="SM00829">
    <property type="entry name" value="PKS_ER"/>
    <property type="match status" value="1"/>
</dbReference>
<dbReference type="InterPro" id="IPR011032">
    <property type="entry name" value="GroES-like_sf"/>
</dbReference>
<dbReference type="AlphaFoldDB" id="S6A2M5"/>
<comment type="cofactor">
    <cofactor evidence="4">
        <name>Zn(2+)</name>
        <dbReference type="ChEBI" id="CHEBI:29105"/>
    </cofactor>
</comment>
<dbReference type="SUPFAM" id="SSF50129">
    <property type="entry name" value="GroES-like"/>
    <property type="match status" value="1"/>
</dbReference>
<dbReference type="OrthoDB" id="9770238at2"/>
<evidence type="ECO:0000256" key="2">
    <source>
        <dbReference type="ARBA" id="ARBA00022833"/>
    </source>
</evidence>
<keyword evidence="7" id="KW-1185">Reference proteome</keyword>
<dbReference type="PROSITE" id="PS00059">
    <property type="entry name" value="ADH_ZINC"/>
    <property type="match status" value="1"/>
</dbReference>
<evidence type="ECO:0000256" key="1">
    <source>
        <dbReference type="ARBA" id="ARBA00022723"/>
    </source>
</evidence>
<dbReference type="InterPro" id="IPR002328">
    <property type="entry name" value="ADH_Zn_CS"/>
</dbReference>
<dbReference type="InterPro" id="IPR013154">
    <property type="entry name" value="ADH-like_N"/>
</dbReference>
<dbReference type="SUPFAM" id="SSF51735">
    <property type="entry name" value="NAD(P)-binding Rossmann-fold domains"/>
    <property type="match status" value="1"/>
</dbReference>
<keyword evidence="2 4" id="KW-0862">Zinc</keyword>
<evidence type="ECO:0000256" key="3">
    <source>
        <dbReference type="ARBA" id="ARBA00023002"/>
    </source>
</evidence>
<dbReference type="PATRIC" id="fig|1345697.3.peg.2038"/>
<proteinExistence type="inferred from homology"/>
<dbReference type="InterPro" id="IPR013149">
    <property type="entry name" value="ADH-like_C"/>
</dbReference>
<dbReference type="Gene3D" id="3.90.180.10">
    <property type="entry name" value="Medium-chain alcohol dehydrogenases, catalytic domain"/>
    <property type="match status" value="1"/>
</dbReference>